<dbReference type="SUPFAM" id="SSF161098">
    <property type="entry name" value="MetI-like"/>
    <property type="match status" value="1"/>
</dbReference>
<dbReference type="Pfam" id="PF00528">
    <property type="entry name" value="BPD_transp_1"/>
    <property type="match status" value="1"/>
</dbReference>
<evidence type="ECO:0000259" key="8">
    <source>
        <dbReference type="PROSITE" id="PS50928"/>
    </source>
</evidence>
<feature type="transmembrane region" description="Helical" evidence="7">
    <location>
        <begin position="47"/>
        <end position="69"/>
    </location>
</feature>
<feature type="transmembrane region" description="Helical" evidence="7">
    <location>
        <begin position="604"/>
        <end position="623"/>
    </location>
</feature>
<reference evidence="9 10" key="1">
    <citation type="submission" date="2020-02" db="EMBL/GenBank/DDBJ databases">
        <authorList>
            <person name="Zheng R.K."/>
            <person name="Sun C.M."/>
        </authorList>
    </citation>
    <scope>NUCLEOTIDE SEQUENCE [LARGE SCALE GENOMIC DNA]</scope>
    <source>
        <strain evidence="10">rifampicinis</strain>
    </source>
</reference>
<dbReference type="InterPro" id="IPR000515">
    <property type="entry name" value="MetI-like"/>
</dbReference>
<feature type="transmembrane region" description="Helical" evidence="7">
    <location>
        <begin position="94"/>
        <end position="115"/>
    </location>
</feature>
<feature type="transmembrane region" description="Helical" evidence="7">
    <location>
        <begin position="781"/>
        <end position="805"/>
    </location>
</feature>
<name>A0A7S8E8V9_9CHLR</name>
<comment type="subcellular location">
    <subcellularLocation>
        <location evidence="1 7">Cell membrane</location>
        <topology evidence="1 7">Multi-pass membrane protein</topology>
    </subcellularLocation>
</comment>
<protein>
    <submittedName>
        <fullName evidence="9">Amino acid ABC transporter permease</fullName>
    </submittedName>
</protein>
<evidence type="ECO:0000256" key="3">
    <source>
        <dbReference type="ARBA" id="ARBA00022475"/>
    </source>
</evidence>
<dbReference type="InterPro" id="IPR035906">
    <property type="entry name" value="MetI-like_sf"/>
</dbReference>
<sequence length="989" mass="108356">MIESNENPNATPVVINYDEPPTKPPPLLSTGALAWIRENLFSSVFDAVLTIVGILMIIFAVVSFFNWVVSSGDWFAITFNFEQYMYGRFDPDEVWRLGLFVLLVAFTAGTAIAAYFRRISPVFILILAAIYLPALLLPAIVNATIPLPESYMVAGNVEIVSGTVTEAPIDNIAFTAAAGEEIVFAYADDADDSDEDLATIAGFVDDPTNALRAAAVNRLTNIARFIELDELVQEDTELTDEGEFGLFIPPQRERIISEYESLQYTPSEADLARIDEIEDILDADETLQESMAADEEIVANMPPTPQLSLQDVETPTDYGQPRTITVNNYAGEGVLRIVLYRNYSEVTSTRISVDENGFAEVPLSEEDLAEPGYYVVYATIDDVPNTRMELTFPDGIAQPARLTEEEHEALIEERGTLLQPAAIVRTYSLNNDPVNITVMDRDGNPLPEGTQVLEPGGEPVTVTIPEDGWYILNKTIEGEEGVALLAVNGIYPLFERSTGFQRMTDGFEVNAAIPRDENNEEYLFQKLTENKYRGERPVGDYLRAYLSPFFTKTMFRVNGSGGISLQTGMLALLASGALGFFIARALDRNAPRSAPQMNSRRLSTQLLISIPFFMFLAIIGADLMALSMLAAWAAYVFLCYFIGVRLAPILNSLSVLAVGIVMILIGTVAIHFAPELIYGPNSTIPTLVATIFGTTVGSRLPLTFAVLLMLPTMIAVWYGSTQRTDLSTSGLNRRIAIAAGITIAFFVLPIIYANVADPNRFSRNDPINILIHTDPRRWGGLMLAAFITVYGILLAFPLGILLALGRRSELPAVKLISTLVIELVRGTPFIVVLFAGVLLIPFANPAFAEIPDIYSALAATIIFIAAYLAENVRGGLQSIPPGQDEAARALGLANWQIVLFITLPQALRAVIPALVGQFISLFKDTSLLAIVGLIDLTGVVNQTVVAQEFIGTRKENLLFITIIYFFISYIMSWVSRRIEASGSGSARRI</sequence>
<feature type="transmembrane region" description="Helical" evidence="7">
    <location>
        <begin position="889"/>
        <end position="907"/>
    </location>
</feature>
<feature type="transmembrane region" description="Helical" evidence="7">
    <location>
        <begin position="629"/>
        <end position="646"/>
    </location>
</feature>
<evidence type="ECO:0000313" key="10">
    <source>
        <dbReference type="Proteomes" id="UP000594468"/>
    </source>
</evidence>
<feature type="transmembrane region" description="Helical" evidence="7">
    <location>
        <begin position="853"/>
        <end position="869"/>
    </location>
</feature>
<dbReference type="EMBL" id="CP062983">
    <property type="protein sequence ID" value="QPC82521.1"/>
    <property type="molecule type" value="Genomic_DNA"/>
</dbReference>
<dbReference type="PROSITE" id="PS50928">
    <property type="entry name" value="ABC_TM1"/>
    <property type="match status" value="1"/>
</dbReference>
<feature type="transmembrane region" description="Helical" evidence="7">
    <location>
        <begin position="826"/>
        <end position="847"/>
    </location>
</feature>
<dbReference type="KEGG" id="pmet:G4Y79_23010"/>
<evidence type="ECO:0000256" key="6">
    <source>
        <dbReference type="ARBA" id="ARBA00023136"/>
    </source>
</evidence>
<dbReference type="CDD" id="cd06261">
    <property type="entry name" value="TM_PBP2"/>
    <property type="match status" value="1"/>
</dbReference>
<dbReference type="RefSeq" id="WP_195170590.1">
    <property type="nucleotide sequence ID" value="NZ_CP062983.1"/>
</dbReference>
<evidence type="ECO:0000256" key="5">
    <source>
        <dbReference type="ARBA" id="ARBA00022989"/>
    </source>
</evidence>
<dbReference type="InterPro" id="IPR010065">
    <property type="entry name" value="AA_ABC_transptr_permease_3TM"/>
</dbReference>
<feature type="transmembrane region" description="Helical" evidence="7">
    <location>
        <begin position="122"/>
        <end position="141"/>
    </location>
</feature>
<organism evidence="9 10">
    <name type="scientific">Phototrophicus methaneseepsis</name>
    <dbReference type="NCBI Taxonomy" id="2710758"/>
    <lineage>
        <taxon>Bacteria</taxon>
        <taxon>Bacillati</taxon>
        <taxon>Chloroflexota</taxon>
        <taxon>Candidatus Thermofontia</taxon>
        <taxon>Phototrophicales</taxon>
        <taxon>Phototrophicaceae</taxon>
        <taxon>Phototrophicus</taxon>
    </lineage>
</organism>
<proteinExistence type="inferred from homology"/>
<dbReference type="PANTHER" id="PTHR30614">
    <property type="entry name" value="MEMBRANE COMPONENT OF AMINO ACID ABC TRANSPORTER"/>
    <property type="match status" value="1"/>
</dbReference>
<evidence type="ECO:0000313" key="9">
    <source>
        <dbReference type="EMBL" id="QPC82521.1"/>
    </source>
</evidence>
<feature type="transmembrane region" description="Helical" evidence="7">
    <location>
        <begin position="957"/>
        <end position="975"/>
    </location>
</feature>
<dbReference type="GO" id="GO:0022857">
    <property type="term" value="F:transmembrane transporter activity"/>
    <property type="evidence" value="ECO:0007669"/>
    <property type="project" value="InterPro"/>
</dbReference>
<evidence type="ECO:0000256" key="1">
    <source>
        <dbReference type="ARBA" id="ARBA00004651"/>
    </source>
</evidence>
<feature type="transmembrane region" description="Helical" evidence="7">
    <location>
        <begin position="563"/>
        <end position="583"/>
    </location>
</feature>
<feature type="transmembrane region" description="Helical" evidence="7">
    <location>
        <begin position="927"/>
        <end position="945"/>
    </location>
</feature>
<dbReference type="Gene3D" id="1.10.3720.10">
    <property type="entry name" value="MetI-like"/>
    <property type="match status" value="1"/>
</dbReference>
<keyword evidence="3" id="KW-1003">Cell membrane</keyword>
<keyword evidence="5 7" id="KW-1133">Transmembrane helix</keyword>
<dbReference type="PANTHER" id="PTHR30614:SF41">
    <property type="entry name" value="INNER MEMBRANE AMINO-ACID ABC TRANSPORTER PERMEASE PROTEIN YHDY"/>
    <property type="match status" value="1"/>
</dbReference>
<dbReference type="GO" id="GO:0006865">
    <property type="term" value="P:amino acid transport"/>
    <property type="evidence" value="ECO:0007669"/>
    <property type="project" value="TreeGrafter"/>
</dbReference>
<keyword evidence="10" id="KW-1185">Reference proteome</keyword>
<evidence type="ECO:0000256" key="2">
    <source>
        <dbReference type="ARBA" id="ARBA00022448"/>
    </source>
</evidence>
<feature type="transmembrane region" description="Helical" evidence="7">
    <location>
        <begin position="700"/>
        <end position="719"/>
    </location>
</feature>
<dbReference type="GO" id="GO:0043190">
    <property type="term" value="C:ATP-binding cassette (ABC) transporter complex"/>
    <property type="evidence" value="ECO:0007669"/>
    <property type="project" value="InterPro"/>
</dbReference>
<accession>A0A7S8E8V9</accession>
<feature type="transmembrane region" description="Helical" evidence="7">
    <location>
        <begin position="653"/>
        <end position="673"/>
    </location>
</feature>
<dbReference type="AlphaFoldDB" id="A0A7S8E8V9"/>
<evidence type="ECO:0000256" key="4">
    <source>
        <dbReference type="ARBA" id="ARBA00022692"/>
    </source>
</evidence>
<dbReference type="NCBIfam" id="TIGR01726">
    <property type="entry name" value="HEQRo_perm_3TM"/>
    <property type="match status" value="1"/>
</dbReference>
<comment type="similarity">
    <text evidence="7">Belongs to the binding-protein-dependent transport system permease family.</text>
</comment>
<dbReference type="Proteomes" id="UP000594468">
    <property type="component" value="Chromosome"/>
</dbReference>
<feature type="transmembrane region" description="Helical" evidence="7">
    <location>
        <begin position="731"/>
        <end position="752"/>
    </location>
</feature>
<feature type="domain" description="ABC transmembrane type-1" evidence="8">
    <location>
        <begin position="781"/>
        <end position="975"/>
    </location>
</feature>
<evidence type="ECO:0000256" key="7">
    <source>
        <dbReference type="RuleBase" id="RU363032"/>
    </source>
</evidence>
<dbReference type="InterPro" id="IPR043429">
    <property type="entry name" value="ArtM/GltK/GlnP/TcyL/YhdX-like"/>
</dbReference>
<keyword evidence="4 7" id="KW-0812">Transmembrane</keyword>
<keyword evidence="2 7" id="KW-0813">Transport</keyword>
<keyword evidence="6 7" id="KW-0472">Membrane</keyword>
<gene>
    <name evidence="9" type="ORF">G4Y79_23010</name>
</gene>